<evidence type="ECO:0000256" key="2">
    <source>
        <dbReference type="ARBA" id="ARBA00022553"/>
    </source>
</evidence>
<dbReference type="InterPro" id="IPR036736">
    <property type="entry name" value="ACP-like_sf"/>
</dbReference>
<evidence type="ECO:0000313" key="5">
    <source>
        <dbReference type="Proteomes" id="UP000215509"/>
    </source>
</evidence>
<dbReference type="SUPFAM" id="SSF47336">
    <property type="entry name" value="ACP-like"/>
    <property type="match status" value="1"/>
</dbReference>
<feature type="domain" description="Carrier" evidence="3">
    <location>
        <begin position="1"/>
        <end position="81"/>
    </location>
</feature>
<dbReference type="InterPro" id="IPR009081">
    <property type="entry name" value="PP-bd_ACP"/>
</dbReference>
<dbReference type="PROSITE" id="PS00012">
    <property type="entry name" value="PHOSPHOPANTETHEINE"/>
    <property type="match status" value="1"/>
</dbReference>
<proteinExistence type="predicted"/>
<accession>A0A229UKF6</accession>
<gene>
    <name evidence="4" type="ORF">CF651_23460</name>
</gene>
<evidence type="ECO:0000259" key="3">
    <source>
        <dbReference type="PROSITE" id="PS50075"/>
    </source>
</evidence>
<dbReference type="OrthoDB" id="2630551at2"/>
<dbReference type="Gene3D" id="1.10.1200.10">
    <property type="entry name" value="ACP-like"/>
    <property type="match status" value="1"/>
</dbReference>
<keyword evidence="5" id="KW-1185">Reference proteome</keyword>
<dbReference type="Pfam" id="PF00550">
    <property type="entry name" value="PP-binding"/>
    <property type="match status" value="1"/>
</dbReference>
<name>A0A229UKF6_9BACL</name>
<dbReference type="PROSITE" id="PS50075">
    <property type="entry name" value="CARRIER"/>
    <property type="match status" value="1"/>
</dbReference>
<protein>
    <submittedName>
        <fullName evidence="4">Acyl carrier protein</fullName>
    </submittedName>
</protein>
<dbReference type="InterPro" id="IPR006162">
    <property type="entry name" value="Ppantetheine_attach_site"/>
</dbReference>
<keyword evidence="1" id="KW-0596">Phosphopantetheine</keyword>
<comment type="caution">
    <text evidence="4">The sequence shown here is derived from an EMBL/GenBank/DDBJ whole genome shotgun (WGS) entry which is preliminary data.</text>
</comment>
<keyword evidence="2" id="KW-0597">Phosphoprotein</keyword>
<sequence length="88" mass="10052">MKTMENELLDILQRVLKQEHEVLASLGPDEDLIEYNLNSILVVELVVELESGFGIEIDDDDLLTENVSTLRRIADLVRKYQQINRIGG</sequence>
<reference evidence="4 5" key="1">
    <citation type="submission" date="2017-07" db="EMBL/GenBank/DDBJ databases">
        <title>Genome sequencing and assembly of Paenibacillus rigui.</title>
        <authorList>
            <person name="Mayilraj S."/>
        </authorList>
    </citation>
    <scope>NUCLEOTIDE SEQUENCE [LARGE SCALE GENOMIC DNA]</scope>
    <source>
        <strain evidence="4 5">JCM 16352</strain>
    </source>
</reference>
<organism evidence="4 5">
    <name type="scientific">Paenibacillus rigui</name>
    <dbReference type="NCBI Taxonomy" id="554312"/>
    <lineage>
        <taxon>Bacteria</taxon>
        <taxon>Bacillati</taxon>
        <taxon>Bacillota</taxon>
        <taxon>Bacilli</taxon>
        <taxon>Bacillales</taxon>
        <taxon>Paenibacillaceae</taxon>
        <taxon>Paenibacillus</taxon>
    </lineage>
</organism>
<evidence type="ECO:0000313" key="4">
    <source>
        <dbReference type="EMBL" id="OXM83872.1"/>
    </source>
</evidence>
<evidence type="ECO:0000256" key="1">
    <source>
        <dbReference type="ARBA" id="ARBA00022450"/>
    </source>
</evidence>
<dbReference type="AlphaFoldDB" id="A0A229UKF6"/>
<dbReference type="Proteomes" id="UP000215509">
    <property type="component" value="Unassembled WGS sequence"/>
</dbReference>
<dbReference type="EMBL" id="NMQW01000037">
    <property type="protein sequence ID" value="OXM83872.1"/>
    <property type="molecule type" value="Genomic_DNA"/>
</dbReference>